<evidence type="ECO:0000256" key="5">
    <source>
        <dbReference type="ARBA" id="ARBA00023242"/>
    </source>
</evidence>
<dbReference type="GO" id="GO:0034472">
    <property type="term" value="P:snRNA 3'-end processing"/>
    <property type="evidence" value="ECO:0007669"/>
    <property type="project" value="TreeGrafter"/>
</dbReference>
<dbReference type="GO" id="GO:0032039">
    <property type="term" value="C:integrator complex"/>
    <property type="evidence" value="ECO:0007669"/>
    <property type="project" value="InterPro"/>
</dbReference>
<dbReference type="InterPro" id="IPR033060">
    <property type="entry name" value="INTS7"/>
</dbReference>
<comment type="subcellular location">
    <subcellularLocation>
        <location evidence="2">Cytoplasm</location>
    </subcellularLocation>
    <subcellularLocation>
        <location evidence="1">Nucleus</location>
    </subcellularLocation>
</comment>
<evidence type="ECO:0000259" key="7">
    <source>
        <dbReference type="Pfam" id="PF24437"/>
    </source>
</evidence>
<reference evidence="8 9" key="1">
    <citation type="submission" date="2015-12" db="EMBL/GenBank/DDBJ databases">
        <title>Dictyostelia acquired genes for synthesis and detection of signals that induce cell-type specialization by lateral gene transfer from prokaryotes.</title>
        <authorList>
            <person name="Gloeckner G."/>
            <person name="Schaap P."/>
        </authorList>
    </citation>
    <scope>NUCLEOTIDE SEQUENCE [LARGE SCALE GENOMIC DNA]</scope>
    <source>
        <strain evidence="8 9">TK</strain>
    </source>
</reference>
<dbReference type="PANTHER" id="PTHR13322:SF2">
    <property type="entry name" value="INTEGRATOR COMPLEX SUBUNIT 7"/>
    <property type="match status" value="1"/>
</dbReference>
<dbReference type="Pfam" id="PF24437">
    <property type="entry name" value="INTS7_HB"/>
    <property type="match status" value="1"/>
</dbReference>
<evidence type="ECO:0000256" key="2">
    <source>
        <dbReference type="ARBA" id="ARBA00004496"/>
    </source>
</evidence>
<name>A0A151ZFZ5_TIELA</name>
<keyword evidence="9" id="KW-1185">Reference proteome</keyword>
<feature type="domain" description="Integrator complex subunit 7 helical bundle" evidence="7">
    <location>
        <begin position="581"/>
        <end position="677"/>
    </location>
</feature>
<dbReference type="PANTHER" id="PTHR13322">
    <property type="entry name" value="C1ORF73 PROTEIN"/>
    <property type="match status" value="1"/>
</dbReference>
<organism evidence="8 9">
    <name type="scientific">Tieghemostelium lacteum</name>
    <name type="common">Slime mold</name>
    <name type="synonym">Dictyostelium lacteum</name>
    <dbReference type="NCBI Taxonomy" id="361077"/>
    <lineage>
        <taxon>Eukaryota</taxon>
        <taxon>Amoebozoa</taxon>
        <taxon>Evosea</taxon>
        <taxon>Eumycetozoa</taxon>
        <taxon>Dictyostelia</taxon>
        <taxon>Dictyosteliales</taxon>
        <taxon>Raperosteliaceae</taxon>
        <taxon>Tieghemostelium</taxon>
    </lineage>
</organism>
<comment type="similarity">
    <text evidence="3">Belongs to the Integrator subunit 7 family.</text>
</comment>
<dbReference type="EMBL" id="LODT01000028">
    <property type="protein sequence ID" value="KYQ92855.1"/>
    <property type="molecule type" value="Genomic_DNA"/>
</dbReference>
<dbReference type="Proteomes" id="UP000076078">
    <property type="component" value="Unassembled WGS sequence"/>
</dbReference>
<keyword evidence="4" id="KW-0963">Cytoplasm</keyword>
<dbReference type="InterPro" id="IPR056516">
    <property type="entry name" value="INTS7_N"/>
</dbReference>
<dbReference type="GO" id="GO:0005737">
    <property type="term" value="C:cytoplasm"/>
    <property type="evidence" value="ECO:0007669"/>
    <property type="project" value="UniProtKB-SubCell"/>
</dbReference>
<evidence type="ECO:0000256" key="3">
    <source>
        <dbReference type="ARBA" id="ARBA00008565"/>
    </source>
</evidence>
<dbReference type="Pfam" id="PF24436">
    <property type="entry name" value="INTS7_N"/>
    <property type="match status" value="1"/>
</dbReference>
<dbReference type="InterPro" id="IPR016024">
    <property type="entry name" value="ARM-type_fold"/>
</dbReference>
<keyword evidence="5" id="KW-0539">Nucleus</keyword>
<dbReference type="SUPFAM" id="SSF48371">
    <property type="entry name" value="ARM repeat"/>
    <property type="match status" value="1"/>
</dbReference>
<comment type="caution">
    <text evidence="8">The sequence shown here is derived from an EMBL/GenBank/DDBJ whole genome shotgun (WGS) entry which is preliminary data.</text>
</comment>
<proteinExistence type="inferred from homology"/>
<evidence type="ECO:0000313" key="9">
    <source>
        <dbReference type="Proteomes" id="UP000076078"/>
    </source>
</evidence>
<dbReference type="OMA" id="FRHMHHS"/>
<protein>
    <submittedName>
        <fullName evidence="8">Armadillo-like helical domain-containing protein</fullName>
    </submittedName>
</protein>
<evidence type="ECO:0000313" key="8">
    <source>
        <dbReference type="EMBL" id="KYQ92855.1"/>
    </source>
</evidence>
<dbReference type="OrthoDB" id="19459at2759"/>
<feature type="domain" description="Integrator complex subunit 7 N-terminal" evidence="6">
    <location>
        <begin position="64"/>
        <end position="579"/>
    </location>
</feature>
<accession>A0A151ZFZ5</accession>
<sequence length="810" mass="93043">MFRNKTPKLSTLSLGNSTVPPNSLFHLFNSDVQVTTGVGQTMSMTRDQLLQQRRDEEKECVSIMLEIDKGIRSGNLGDQVESILFYGHLIKHHPTSMVINSVIFKLSDIFRNTNNCTVKYRILKVFQECSQELTQRLSNQEEVLKRIHSVILSNDPVARSLALRLLGSVPDLIADKLYIHHSIRSCLASAHDQVEVEATIFIMDKLCEISPQFSQSVIQKVNTAIQNLETPPSIKLKYIRLFRHMHHSTTTSSQSRDILQQLLDLYPSVTFINVILDTLTNLSLKHILFIDDQILLLNRYALNDPRSRVKVLSLKSLERLARISPHSLYPIQEIFTLLSNQKDQQVSVHCLQLLNQLSITKYQQLLQHCDGVDQLLQLTLDPNLSLSELSISILCNLIVEQQSNTETLSTNLVDNISKLLTLQFTSTTSSTIIDSKSSLLLQSIIKLVESNTEHAMIISKSIISLLPIIPRTNPSLFHLLYCLSIIVPMNKNSVKSSEVTIQNLTDYLSKLVESNVFQSTDKDLFICICMIIFRAYDENISEIVSIGDQLYPIIEKLHQNHPQYTWYLYVLAQYSQHYGFHQLANRIYKKLIYIVDSNSYYYWLKCLICLSNLEHSISNINNNNSTDLQATIEDLLSDYHQSTLLLKSSTGINEKSLQFQQEFLLCRENYIFNLLNLKSYILYFSNNNQQFYQKDSKLKVKSFLELIEKLKNLKSRNSNTKSIIESMINSSQIIIQLINLLLLDNKDYTIVTNNNNSVLKINKYPVEKFCKFLSDQIINNSSSLDVEFFNQVINGFLSIPSNYPIDFFRM</sequence>
<dbReference type="InterPro" id="IPR056517">
    <property type="entry name" value="INTS7_HB"/>
</dbReference>
<evidence type="ECO:0000256" key="4">
    <source>
        <dbReference type="ARBA" id="ARBA00022490"/>
    </source>
</evidence>
<evidence type="ECO:0000256" key="1">
    <source>
        <dbReference type="ARBA" id="ARBA00004123"/>
    </source>
</evidence>
<dbReference type="STRING" id="361077.A0A151ZFZ5"/>
<dbReference type="Gene3D" id="1.25.10.10">
    <property type="entry name" value="Leucine-rich Repeat Variant"/>
    <property type="match status" value="1"/>
</dbReference>
<dbReference type="AlphaFoldDB" id="A0A151ZFZ5"/>
<evidence type="ECO:0000259" key="6">
    <source>
        <dbReference type="Pfam" id="PF24436"/>
    </source>
</evidence>
<dbReference type="InterPro" id="IPR011989">
    <property type="entry name" value="ARM-like"/>
</dbReference>
<gene>
    <name evidence="8" type="ORF">DLAC_05442</name>
</gene>
<dbReference type="FunCoup" id="A0A151ZFZ5">
    <property type="interactions" value="118"/>
</dbReference>
<dbReference type="InParanoid" id="A0A151ZFZ5"/>